<name>A0AAD9CT45_PAPLA</name>
<evidence type="ECO:0000256" key="7">
    <source>
        <dbReference type="SAM" id="Coils"/>
    </source>
</evidence>
<dbReference type="PANTHER" id="PTHR47416:SF8">
    <property type="entry name" value="BASIC-LEUCINE ZIPPER TRANSCRIPTION FACTOR E-RELATED"/>
    <property type="match status" value="1"/>
</dbReference>
<keyword evidence="4" id="KW-0238">DNA-binding</keyword>
<dbReference type="InterPro" id="IPR004827">
    <property type="entry name" value="bZIP"/>
</dbReference>
<sequence>MEPSWPHQGFYYYPHEPSRANERQNPSPHNDNPAPQSSEDTPSHRRSQNQAPFLPPPPPPQSHNASPHMNLPPFSSSFYPSYHSSSGHPASTSAPANLNLSYSSGNGSMSAPPHSASYQYPMTSPINVPGSAPLGRPPHSFESPRLPPGPGNWSSSPGLRHLSPTSPTTHLAPPGISSASTSSSSFPSVTRTPGNLPLKIKRRSDSVAHSNGSWDDEKFGHIGELGEETEEQPWGMPQEEYKALNPRDKKQVRNRIGARRFRAKRKNYVTNLEVSLRNREDECLNLRNQLEAHRAEINELRGRLGMPSLPPPPPESGLGLVVNQNDWDDVKAD</sequence>
<keyword evidence="3" id="KW-0805">Transcription regulation</keyword>
<feature type="region of interest" description="Disordered" evidence="8">
    <location>
        <begin position="1"/>
        <end position="219"/>
    </location>
</feature>
<feature type="compositionally biased region" description="Low complexity" evidence="8">
    <location>
        <begin position="72"/>
        <end position="110"/>
    </location>
</feature>
<dbReference type="Gene3D" id="1.20.5.170">
    <property type="match status" value="1"/>
</dbReference>
<evidence type="ECO:0000313" key="11">
    <source>
        <dbReference type="Proteomes" id="UP001182556"/>
    </source>
</evidence>
<dbReference type="PROSITE" id="PS50217">
    <property type="entry name" value="BZIP"/>
    <property type="match status" value="1"/>
</dbReference>
<dbReference type="AlphaFoldDB" id="A0AAD9CT45"/>
<dbReference type="GO" id="GO:0005634">
    <property type="term" value="C:nucleus"/>
    <property type="evidence" value="ECO:0007669"/>
    <property type="project" value="UniProtKB-SubCell"/>
</dbReference>
<comment type="subcellular location">
    <subcellularLocation>
        <location evidence="1">Nucleus</location>
    </subcellularLocation>
</comment>
<dbReference type="Proteomes" id="UP001182556">
    <property type="component" value="Unassembled WGS sequence"/>
</dbReference>
<feature type="compositionally biased region" description="Polar residues" evidence="8">
    <location>
        <begin position="23"/>
        <end position="40"/>
    </location>
</feature>
<reference evidence="10" key="1">
    <citation type="submission" date="2023-02" db="EMBL/GenBank/DDBJ databases">
        <title>Identification and recombinant expression of a fungal hydrolase from Papiliotrema laurentii that hydrolyzes apple cutin and clears colloidal polyester polyurethane.</title>
        <authorList>
            <consortium name="DOE Joint Genome Institute"/>
            <person name="Roman V.A."/>
            <person name="Bojanowski C."/>
            <person name="Crable B.R."/>
            <person name="Wagner D.N."/>
            <person name="Hung C.S."/>
            <person name="Nadeau L.J."/>
            <person name="Schratz L."/>
            <person name="Haridas S."/>
            <person name="Pangilinan J."/>
            <person name="Lipzen A."/>
            <person name="Na H."/>
            <person name="Yan M."/>
            <person name="Ng V."/>
            <person name="Grigoriev I.V."/>
            <person name="Spatafora J.W."/>
            <person name="Barlow D."/>
            <person name="Biffinger J."/>
            <person name="Kelley-Loughnane N."/>
            <person name="Varaljay V.A."/>
            <person name="Crookes-Goodson W.J."/>
        </authorList>
    </citation>
    <scope>NUCLEOTIDE SEQUENCE</scope>
    <source>
        <strain evidence="10">5307AH</strain>
    </source>
</reference>
<comment type="similarity">
    <text evidence="2">Belongs to the bZIP family.</text>
</comment>
<dbReference type="CDD" id="cd14810">
    <property type="entry name" value="bZIP_u1"/>
    <property type="match status" value="1"/>
</dbReference>
<gene>
    <name evidence="10" type="ORF">DB88DRAFT_513753</name>
</gene>
<feature type="compositionally biased region" description="Polar residues" evidence="8">
    <location>
        <begin position="116"/>
        <end position="126"/>
    </location>
</feature>
<feature type="region of interest" description="Disordered" evidence="8">
    <location>
        <begin position="306"/>
        <end position="333"/>
    </location>
</feature>
<keyword evidence="11" id="KW-1185">Reference proteome</keyword>
<evidence type="ECO:0000256" key="2">
    <source>
        <dbReference type="ARBA" id="ARBA00007163"/>
    </source>
</evidence>
<evidence type="ECO:0000256" key="1">
    <source>
        <dbReference type="ARBA" id="ARBA00004123"/>
    </source>
</evidence>
<dbReference type="InterPro" id="IPR046347">
    <property type="entry name" value="bZIP_sf"/>
</dbReference>
<dbReference type="EMBL" id="JAODAN010000012">
    <property type="protein sequence ID" value="KAK1921022.1"/>
    <property type="molecule type" value="Genomic_DNA"/>
</dbReference>
<evidence type="ECO:0000256" key="8">
    <source>
        <dbReference type="SAM" id="MobiDB-lite"/>
    </source>
</evidence>
<evidence type="ECO:0000256" key="6">
    <source>
        <dbReference type="ARBA" id="ARBA00023242"/>
    </source>
</evidence>
<organism evidence="10 11">
    <name type="scientific">Papiliotrema laurentii</name>
    <name type="common">Cryptococcus laurentii</name>
    <dbReference type="NCBI Taxonomy" id="5418"/>
    <lineage>
        <taxon>Eukaryota</taxon>
        <taxon>Fungi</taxon>
        <taxon>Dikarya</taxon>
        <taxon>Basidiomycota</taxon>
        <taxon>Agaricomycotina</taxon>
        <taxon>Tremellomycetes</taxon>
        <taxon>Tremellales</taxon>
        <taxon>Rhynchogastremaceae</taxon>
        <taxon>Papiliotrema</taxon>
    </lineage>
</organism>
<comment type="caution">
    <text evidence="10">The sequence shown here is derived from an EMBL/GenBank/DDBJ whole genome shotgun (WGS) entry which is preliminary data.</text>
</comment>
<feature type="domain" description="BZIP" evidence="9">
    <location>
        <begin position="247"/>
        <end position="304"/>
    </location>
</feature>
<dbReference type="SUPFAM" id="SSF57959">
    <property type="entry name" value="Leucine zipper domain"/>
    <property type="match status" value="1"/>
</dbReference>
<evidence type="ECO:0000256" key="4">
    <source>
        <dbReference type="ARBA" id="ARBA00023125"/>
    </source>
</evidence>
<evidence type="ECO:0000259" key="9">
    <source>
        <dbReference type="PROSITE" id="PS50217"/>
    </source>
</evidence>
<evidence type="ECO:0000256" key="3">
    <source>
        <dbReference type="ARBA" id="ARBA00023015"/>
    </source>
</evidence>
<dbReference type="PANTHER" id="PTHR47416">
    <property type="entry name" value="BASIC-LEUCINE ZIPPER TRANSCRIPTION FACTOR F-RELATED"/>
    <property type="match status" value="1"/>
</dbReference>
<keyword evidence="6" id="KW-0539">Nucleus</keyword>
<proteinExistence type="inferred from homology"/>
<keyword evidence="5" id="KW-0804">Transcription</keyword>
<accession>A0AAD9CT45</accession>
<feature type="coiled-coil region" evidence="7">
    <location>
        <begin position="269"/>
        <end position="303"/>
    </location>
</feature>
<dbReference type="GO" id="GO:0003677">
    <property type="term" value="F:DNA binding"/>
    <property type="evidence" value="ECO:0007669"/>
    <property type="project" value="UniProtKB-KW"/>
</dbReference>
<protein>
    <recommendedName>
        <fullName evidence="9">BZIP domain-containing protein</fullName>
    </recommendedName>
</protein>
<evidence type="ECO:0000256" key="5">
    <source>
        <dbReference type="ARBA" id="ARBA00023163"/>
    </source>
</evidence>
<feature type="compositionally biased region" description="Low complexity" evidence="8">
    <location>
        <begin position="177"/>
        <end position="188"/>
    </location>
</feature>
<evidence type="ECO:0000313" key="10">
    <source>
        <dbReference type="EMBL" id="KAK1921022.1"/>
    </source>
</evidence>
<dbReference type="GO" id="GO:0003700">
    <property type="term" value="F:DNA-binding transcription factor activity"/>
    <property type="evidence" value="ECO:0007669"/>
    <property type="project" value="InterPro"/>
</dbReference>
<keyword evidence="7" id="KW-0175">Coiled coil</keyword>